<reference evidence="15 16" key="1">
    <citation type="submission" date="2015-09" db="EMBL/GenBank/DDBJ databases">
        <title>Draft genome sequence of Hydrogenibacillus schlegelii DSM 2000.</title>
        <authorList>
            <person name="Hemp J."/>
        </authorList>
    </citation>
    <scope>NUCLEOTIDE SEQUENCE [LARGE SCALE GENOMIC DNA]</scope>
    <source>
        <strain evidence="15 16">MA 48</strain>
    </source>
</reference>
<evidence type="ECO:0000256" key="8">
    <source>
        <dbReference type="ARBA" id="ARBA00022679"/>
    </source>
</evidence>
<evidence type="ECO:0000313" key="15">
    <source>
        <dbReference type="EMBL" id="OAR05408.1"/>
    </source>
</evidence>
<evidence type="ECO:0000256" key="9">
    <source>
        <dbReference type="ARBA" id="ARBA00022723"/>
    </source>
</evidence>
<protein>
    <recommendedName>
        <fullName evidence="6 13">Molybdopterin molybdenumtransferase</fullName>
        <ecNumber evidence="5 13">2.10.1.1</ecNumber>
    </recommendedName>
</protein>
<evidence type="ECO:0000256" key="12">
    <source>
        <dbReference type="ARBA" id="ARBA00047317"/>
    </source>
</evidence>
<dbReference type="NCBIfam" id="TIGR00177">
    <property type="entry name" value="molyb_syn"/>
    <property type="match status" value="1"/>
</dbReference>
<comment type="cofactor">
    <cofactor evidence="1 13">
        <name>Mg(2+)</name>
        <dbReference type="ChEBI" id="CHEBI:18420"/>
    </cofactor>
</comment>
<dbReference type="Proteomes" id="UP000243024">
    <property type="component" value="Unassembled WGS sequence"/>
</dbReference>
<dbReference type="InterPro" id="IPR036135">
    <property type="entry name" value="MoeA_linker/N_sf"/>
</dbReference>
<proteinExistence type="inferred from homology"/>
<dbReference type="GO" id="GO:0046872">
    <property type="term" value="F:metal ion binding"/>
    <property type="evidence" value="ECO:0007669"/>
    <property type="project" value="UniProtKB-UniRule"/>
</dbReference>
<dbReference type="OrthoDB" id="9804758at2"/>
<keyword evidence="7 13" id="KW-0500">Molybdenum</keyword>
<dbReference type="FunFam" id="3.40.980.10:FF:000004">
    <property type="entry name" value="Molybdopterin molybdenumtransferase"/>
    <property type="match status" value="1"/>
</dbReference>
<dbReference type="CDD" id="cd00887">
    <property type="entry name" value="MoeA"/>
    <property type="match status" value="1"/>
</dbReference>
<feature type="domain" description="MoaB/Mog" evidence="14">
    <location>
        <begin position="221"/>
        <end position="359"/>
    </location>
</feature>
<dbReference type="EC" id="2.10.1.1" evidence="5 13"/>
<dbReference type="AlphaFoldDB" id="A0A179IRU7"/>
<dbReference type="PANTHER" id="PTHR10192:SF5">
    <property type="entry name" value="GEPHYRIN"/>
    <property type="match status" value="1"/>
</dbReference>
<dbReference type="SUPFAM" id="SSF53218">
    <property type="entry name" value="Molybdenum cofactor biosynthesis proteins"/>
    <property type="match status" value="1"/>
</dbReference>
<gene>
    <name evidence="15" type="ORF">SA87_10935</name>
</gene>
<comment type="similarity">
    <text evidence="4 13">Belongs to the MoeA family.</text>
</comment>
<keyword evidence="11 13" id="KW-0501">Molybdenum cofactor biosynthesis</keyword>
<comment type="pathway">
    <text evidence="3 13">Cofactor biosynthesis; molybdopterin biosynthesis.</text>
</comment>
<dbReference type="Gene3D" id="2.170.190.11">
    <property type="entry name" value="Molybdopterin biosynthesis moea protein, domain 3"/>
    <property type="match status" value="1"/>
</dbReference>
<comment type="caution">
    <text evidence="15">The sequence shown here is derived from an EMBL/GenBank/DDBJ whole genome shotgun (WGS) entry which is preliminary data.</text>
</comment>
<comment type="function">
    <text evidence="2 13">Catalyzes the insertion of molybdate into adenylated molybdopterin with the concomitant release of AMP.</text>
</comment>
<evidence type="ECO:0000256" key="11">
    <source>
        <dbReference type="ARBA" id="ARBA00023150"/>
    </source>
</evidence>
<dbReference type="InterPro" id="IPR036425">
    <property type="entry name" value="MoaB/Mog-like_dom_sf"/>
</dbReference>
<dbReference type="STRING" id="1484.SA87_10935"/>
<dbReference type="GO" id="GO:0061599">
    <property type="term" value="F:molybdopterin molybdotransferase activity"/>
    <property type="evidence" value="ECO:0007669"/>
    <property type="project" value="UniProtKB-UniRule"/>
</dbReference>
<dbReference type="InterPro" id="IPR005111">
    <property type="entry name" value="MoeA_C_domain_IV"/>
</dbReference>
<dbReference type="EMBL" id="JXBB01000001">
    <property type="protein sequence ID" value="OAR05408.1"/>
    <property type="molecule type" value="Genomic_DNA"/>
</dbReference>
<evidence type="ECO:0000256" key="6">
    <source>
        <dbReference type="ARBA" id="ARBA00021108"/>
    </source>
</evidence>
<evidence type="ECO:0000256" key="13">
    <source>
        <dbReference type="RuleBase" id="RU365090"/>
    </source>
</evidence>
<dbReference type="InterPro" id="IPR036688">
    <property type="entry name" value="MoeA_C_domain_IV_sf"/>
</dbReference>
<dbReference type="InterPro" id="IPR005110">
    <property type="entry name" value="MoeA_linker/N"/>
</dbReference>
<dbReference type="Pfam" id="PF03454">
    <property type="entry name" value="MoeA_C"/>
    <property type="match status" value="1"/>
</dbReference>
<dbReference type="SMART" id="SM00852">
    <property type="entry name" value="MoCF_biosynth"/>
    <property type="match status" value="1"/>
</dbReference>
<evidence type="ECO:0000256" key="10">
    <source>
        <dbReference type="ARBA" id="ARBA00022842"/>
    </source>
</evidence>
<keyword evidence="16" id="KW-1185">Reference proteome</keyword>
<dbReference type="Gene3D" id="3.90.105.10">
    <property type="entry name" value="Molybdopterin biosynthesis moea protein, domain 2"/>
    <property type="match status" value="1"/>
</dbReference>
<evidence type="ECO:0000259" key="14">
    <source>
        <dbReference type="SMART" id="SM00852"/>
    </source>
</evidence>
<evidence type="ECO:0000256" key="5">
    <source>
        <dbReference type="ARBA" id="ARBA00013269"/>
    </source>
</evidence>
<dbReference type="GO" id="GO:0005829">
    <property type="term" value="C:cytosol"/>
    <property type="evidence" value="ECO:0007669"/>
    <property type="project" value="TreeGrafter"/>
</dbReference>
<dbReference type="Pfam" id="PF03453">
    <property type="entry name" value="MoeA_N"/>
    <property type="match status" value="1"/>
</dbReference>
<comment type="catalytic activity">
    <reaction evidence="12">
        <text>adenylyl-molybdopterin + molybdate = Mo-molybdopterin + AMP + H(+)</text>
        <dbReference type="Rhea" id="RHEA:35047"/>
        <dbReference type="ChEBI" id="CHEBI:15378"/>
        <dbReference type="ChEBI" id="CHEBI:36264"/>
        <dbReference type="ChEBI" id="CHEBI:62727"/>
        <dbReference type="ChEBI" id="CHEBI:71302"/>
        <dbReference type="ChEBI" id="CHEBI:456215"/>
        <dbReference type="EC" id="2.10.1.1"/>
    </reaction>
</comment>
<dbReference type="NCBIfam" id="NF045515">
    <property type="entry name" value="Glp_gephyrin"/>
    <property type="match status" value="1"/>
</dbReference>
<evidence type="ECO:0000256" key="3">
    <source>
        <dbReference type="ARBA" id="ARBA00005046"/>
    </source>
</evidence>
<dbReference type="InterPro" id="IPR038987">
    <property type="entry name" value="MoeA-like"/>
</dbReference>
<evidence type="ECO:0000256" key="2">
    <source>
        <dbReference type="ARBA" id="ARBA00002901"/>
    </source>
</evidence>
<keyword evidence="8 13" id="KW-0808">Transferase</keyword>
<keyword evidence="9 13" id="KW-0479">Metal-binding</keyword>
<dbReference type="Gene3D" id="2.40.340.10">
    <property type="entry name" value="MoeA, C-terminal, domain IV"/>
    <property type="match status" value="1"/>
</dbReference>
<sequence>MERTPVSMEEALARILRHVPPPLKERVGLAEAAGRILAEPLVAEADVPSFRRAGVDGYAVRAQDVLGAAADRPIRLRVVGAVQAGDPPLDRPVGPGEAVRVMTGAPVPDGADAVVMLEHVEPEAPADGGDEAGGASEAGKAGVFFKAESRGAGGRRAEAPSAVIVVRRPIETGKNVIEPGEDVRRGERLLSPGERLRSGAIALFAAYGYSSVAVFRPPRVVVISTGDELLEPGVPPAPGKIYDSNAPMLVAALRMLGVPADRYGIVPDRPEALGAAFRLLVDRYDVLITTGGVSDGDYDWVHPLIAELGGEVFFSRLQMKPGQPTSVARLGRAMLFALAGYPVASFVGFHLFVRPFVLSALGVPPERARMPEAEATLEVPFGRPSKLPRVVPVRYRFDGPRLVVRPTGRGRSSHIAELAPANGLMVVPPGEGLPEGAAVRLFVLDALD</sequence>
<dbReference type="SUPFAM" id="SSF63882">
    <property type="entry name" value="MoeA N-terminal region -like"/>
    <property type="match status" value="1"/>
</dbReference>
<evidence type="ECO:0000256" key="7">
    <source>
        <dbReference type="ARBA" id="ARBA00022505"/>
    </source>
</evidence>
<organism evidence="15 16">
    <name type="scientific">Hydrogenibacillus schlegelii</name>
    <name type="common">Bacillus schlegelii</name>
    <dbReference type="NCBI Taxonomy" id="1484"/>
    <lineage>
        <taxon>Bacteria</taxon>
        <taxon>Bacillati</taxon>
        <taxon>Bacillota</taxon>
        <taxon>Bacilli</taxon>
        <taxon>Bacillales</taxon>
        <taxon>Bacillales Family X. Incertae Sedis</taxon>
        <taxon>Hydrogenibacillus</taxon>
    </lineage>
</organism>
<dbReference type="UniPathway" id="UPA00344"/>
<accession>A0A179IRU7</accession>
<dbReference type="InterPro" id="IPR001453">
    <property type="entry name" value="MoaB/Mog_dom"/>
</dbReference>
<dbReference type="PANTHER" id="PTHR10192">
    <property type="entry name" value="MOLYBDOPTERIN BIOSYNTHESIS PROTEIN"/>
    <property type="match status" value="1"/>
</dbReference>
<dbReference type="SUPFAM" id="SSF63867">
    <property type="entry name" value="MoeA C-terminal domain-like"/>
    <property type="match status" value="1"/>
</dbReference>
<dbReference type="Pfam" id="PF00994">
    <property type="entry name" value="MoCF_biosynth"/>
    <property type="match status" value="1"/>
</dbReference>
<evidence type="ECO:0000256" key="1">
    <source>
        <dbReference type="ARBA" id="ARBA00001946"/>
    </source>
</evidence>
<dbReference type="GO" id="GO:0006777">
    <property type="term" value="P:Mo-molybdopterin cofactor biosynthetic process"/>
    <property type="evidence" value="ECO:0007669"/>
    <property type="project" value="UniProtKB-UniRule"/>
</dbReference>
<keyword evidence="10 13" id="KW-0460">Magnesium</keyword>
<name>A0A179IRU7_HYDSH</name>
<evidence type="ECO:0000256" key="4">
    <source>
        <dbReference type="ARBA" id="ARBA00010763"/>
    </source>
</evidence>
<dbReference type="Gene3D" id="3.40.980.10">
    <property type="entry name" value="MoaB/Mog-like domain"/>
    <property type="match status" value="1"/>
</dbReference>
<evidence type="ECO:0000313" key="16">
    <source>
        <dbReference type="Proteomes" id="UP000243024"/>
    </source>
</evidence>
<dbReference type="RefSeq" id="WP_066442293.1">
    <property type="nucleotide sequence ID" value="NZ_CBCSAS010000011.1"/>
</dbReference>